<keyword evidence="3" id="KW-1133">Transmembrane helix</keyword>
<dbReference type="PANTHER" id="PTHR11474">
    <property type="entry name" value="TYROSINASE FAMILY MEMBER"/>
    <property type="match status" value="1"/>
</dbReference>
<dbReference type="InterPro" id="IPR008922">
    <property type="entry name" value="Di-copper_centre_dom_sf"/>
</dbReference>
<comment type="caution">
    <text evidence="5">The sequence shown here is derived from an EMBL/GenBank/DDBJ whole genome shotgun (WGS) entry which is preliminary data.</text>
</comment>
<dbReference type="GO" id="GO:0046872">
    <property type="term" value="F:metal ion binding"/>
    <property type="evidence" value="ECO:0007669"/>
    <property type="project" value="UniProtKB-KW"/>
</dbReference>
<evidence type="ECO:0000313" key="5">
    <source>
        <dbReference type="EMBL" id="KAF9459986.1"/>
    </source>
</evidence>
<keyword evidence="6" id="KW-1185">Reference proteome</keyword>
<sequence length="84" mass="9097">MRAVEGDPNFDHSGIHGGGHFGVGGTLGDIGDLYNSPSDPLFCMHHANLDRVWWSWQKKNLTAVLQIFLGLSTSSTTIMLLVGT</sequence>
<evidence type="ECO:0000256" key="3">
    <source>
        <dbReference type="SAM" id="Phobius"/>
    </source>
</evidence>
<dbReference type="OrthoDB" id="2978214at2759"/>
<evidence type="ECO:0000259" key="4">
    <source>
        <dbReference type="Pfam" id="PF00264"/>
    </source>
</evidence>
<dbReference type="EMBL" id="MU150307">
    <property type="protein sequence ID" value="KAF9459986.1"/>
    <property type="molecule type" value="Genomic_DNA"/>
</dbReference>
<dbReference type="Proteomes" id="UP000807353">
    <property type="component" value="Unassembled WGS sequence"/>
</dbReference>
<dbReference type="GO" id="GO:0016491">
    <property type="term" value="F:oxidoreductase activity"/>
    <property type="evidence" value="ECO:0007669"/>
    <property type="project" value="InterPro"/>
</dbReference>
<feature type="transmembrane region" description="Helical" evidence="3">
    <location>
        <begin position="63"/>
        <end position="82"/>
    </location>
</feature>
<evidence type="ECO:0000313" key="6">
    <source>
        <dbReference type="Proteomes" id="UP000807353"/>
    </source>
</evidence>
<evidence type="ECO:0000256" key="1">
    <source>
        <dbReference type="ARBA" id="ARBA00022723"/>
    </source>
</evidence>
<evidence type="ECO:0000256" key="2">
    <source>
        <dbReference type="ARBA" id="ARBA00023008"/>
    </source>
</evidence>
<dbReference type="Gene3D" id="1.10.1280.10">
    <property type="entry name" value="Di-copper center containing domain from catechol oxidase"/>
    <property type="match status" value="1"/>
</dbReference>
<proteinExistence type="predicted"/>
<feature type="domain" description="Tyrosinase copper-binding" evidence="4">
    <location>
        <begin position="4"/>
        <end position="59"/>
    </location>
</feature>
<keyword evidence="1" id="KW-0479">Metal-binding</keyword>
<name>A0A9P5Y243_9AGAR</name>
<accession>A0A9P5Y243</accession>
<keyword evidence="3" id="KW-0812">Transmembrane</keyword>
<dbReference type="PANTHER" id="PTHR11474:SF126">
    <property type="entry name" value="TYROSINASE-LIKE PROTEIN TYR-1-RELATED"/>
    <property type="match status" value="1"/>
</dbReference>
<dbReference type="InterPro" id="IPR050316">
    <property type="entry name" value="Tyrosinase/Hemocyanin"/>
</dbReference>
<protein>
    <recommendedName>
        <fullName evidence="4">Tyrosinase copper-binding domain-containing protein</fullName>
    </recommendedName>
</protein>
<dbReference type="Pfam" id="PF00264">
    <property type="entry name" value="Tyrosinase"/>
    <property type="match status" value="1"/>
</dbReference>
<dbReference type="AlphaFoldDB" id="A0A9P5Y243"/>
<keyword evidence="3" id="KW-0472">Membrane</keyword>
<gene>
    <name evidence="5" type="ORF">BDZ94DRAFT_958875</name>
</gene>
<organism evidence="5 6">
    <name type="scientific">Collybia nuda</name>
    <dbReference type="NCBI Taxonomy" id="64659"/>
    <lineage>
        <taxon>Eukaryota</taxon>
        <taxon>Fungi</taxon>
        <taxon>Dikarya</taxon>
        <taxon>Basidiomycota</taxon>
        <taxon>Agaricomycotina</taxon>
        <taxon>Agaricomycetes</taxon>
        <taxon>Agaricomycetidae</taxon>
        <taxon>Agaricales</taxon>
        <taxon>Tricholomatineae</taxon>
        <taxon>Clitocybaceae</taxon>
        <taxon>Collybia</taxon>
    </lineage>
</organism>
<reference evidence="5" key="1">
    <citation type="submission" date="2020-11" db="EMBL/GenBank/DDBJ databases">
        <authorList>
            <consortium name="DOE Joint Genome Institute"/>
            <person name="Ahrendt S."/>
            <person name="Riley R."/>
            <person name="Andreopoulos W."/>
            <person name="Labutti K."/>
            <person name="Pangilinan J."/>
            <person name="Ruiz-Duenas F.J."/>
            <person name="Barrasa J.M."/>
            <person name="Sanchez-Garcia M."/>
            <person name="Camarero S."/>
            <person name="Miyauchi S."/>
            <person name="Serrano A."/>
            <person name="Linde D."/>
            <person name="Babiker R."/>
            <person name="Drula E."/>
            <person name="Ayuso-Fernandez I."/>
            <person name="Pacheco R."/>
            <person name="Padilla G."/>
            <person name="Ferreira P."/>
            <person name="Barriuso J."/>
            <person name="Kellner H."/>
            <person name="Castanera R."/>
            <person name="Alfaro M."/>
            <person name="Ramirez L."/>
            <person name="Pisabarro A.G."/>
            <person name="Kuo A."/>
            <person name="Tritt A."/>
            <person name="Lipzen A."/>
            <person name="He G."/>
            <person name="Yan M."/>
            <person name="Ng V."/>
            <person name="Cullen D."/>
            <person name="Martin F."/>
            <person name="Rosso M.-N."/>
            <person name="Henrissat B."/>
            <person name="Hibbett D."/>
            <person name="Martinez A.T."/>
            <person name="Grigoriev I.V."/>
        </authorList>
    </citation>
    <scope>NUCLEOTIDE SEQUENCE</scope>
    <source>
        <strain evidence="5">CBS 247.69</strain>
    </source>
</reference>
<keyword evidence="2" id="KW-0186">Copper</keyword>
<dbReference type="SUPFAM" id="SSF48056">
    <property type="entry name" value="Di-copper centre-containing domain"/>
    <property type="match status" value="1"/>
</dbReference>
<dbReference type="InterPro" id="IPR002227">
    <property type="entry name" value="Tyrosinase_Cu-bd"/>
</dbReference>